<dbReference type="SMART" id="SM00343">
    <property type="entry name" value="ZnF_C2HC"/>
    <property type="match status" value="1"/>
</dbReference>
<dbReference type="InterPro" id="IPR036875">
    <property type="entry name" value="Znf_CCHC_sf"/>
</dbReference>
<dbReference type="SUPFAM" id="SSF57756">
    <property type="entry name" value="Retrovirus zinc finger-like domains"/>
    <property type="match status" value="1"/>
</dbReference>
<dbReference type="InterPro" id="IPR001878">
    <property type="entry name" value="Znf_CCHC"/>
</dbReference>
<dbReference type="AlphaFoldDB" id="A0AAN8G8M0"/>
<feature type="domain" description="CCHC-type" evidence="3">
    <location>
        <begin position="8"/>
        <end position="22"/>
    </location>
</feature>
<sequence>MPGQSSPCFRCEEFGHFRKECPLCGLEQELTTVKPTVPPVKSTDQPVENAIPKLKLALLERTSTAPRGNPGNKFHPCLTTSKKRRRQG</sequence>
<organism evidence="4 5">
    <name type="scientific">Patella caerulea</name>
    <name type="common">Rayed Mediterranean limpet</name>
    <dbReference type="NCBI Taxonomy" id="87958"/>
    <lineage>
        <taxon>Eukaryota</taxon>
        <taxon>Metazoa</taxon>
        <taxon>Spiralia</taxon>
        <taxon>Lophotrochozoa</taxon>
        <taxon>Mollusca</taxon>
        <taxon>Gastropoda</taxon>
        <taxon>Patellogastropoda</taxon>
        <taxon>Patelloidea</taxon>
        <taxon>Patellidae</taxon>
        <taxon>Patella</taxon>
    </lineage>
</organism>
<dbReference type="Pfam" id="PF00098">
    <property type="entry name" value="zf-CCHC"/>
    <property type="match status" value="1"/>
</dbReference>
<feature type="region of interest" description="Disordered" evidence="2">
    <location>
        <begin position="60"/>
        <end position="88"/>
    </location>
</feature>
<dbReference type="Gene3D" id="4.10.60.10">
    <property type="entry name" value="Zinc finger, CCHC-type"/>
    <property type="match status" value="1"/>
</dbReference>
<dbReference type="GO" id="GO:0008270">
    <property type="term" value="F:zinc ion binding"/>
    <property type="evidence" value="ECO:0007669"/>
    <property type="project" value="UniProtKB-KW"/>
</dbReference>
<reference evidence="4 5" key="1">
    <citation type="submission" date="2024-01" db="EMBL/GenBank/DDBJ databases">
        <title>The genome of the rayed Mediterranean limpet Patella caerulea (Linnaeus, 1758).</title>
        <authorList>
            <person name="Anh-Thu Weber A."/>
            <person name="Halstead-Nussloch G."/>
        </authorList>
    </citation>
    <scope>NUCLEOTIDE SEQUENCE [LARGE SCALE GENOMIC DNA]</scope>
    <source>
        <strain evidence="4">AATW-2023a</strain>
        <tissue evidence="4">Whole specimen</tissue>
    </source>
</reference>
<proteinExistence type="predicted"/>
<evidence type="ECO:0000313" key="5">
    <source>
        <dbReference type="Proteomes" id="UP001347796"/>
    </source>
</evidence>
<evidence type="ECO:0000256" key="2">
    <source>
        <dbReference type="SAM" id="MobiDB-lite"/>
    </source>
</evidence>
<dbReference type="PROSITE" id="PS50158">
    <property type="entry name" value="ZF_CCHC"/>
    <property type="match status" value="1"/>
</dbReference>
<keyword evidence="1" id="KW-0863">Zinc-finger</keyword>
<evidence type="ECO:0000313" key="4">
    <source>
        <dbReference type="EMBL" id="KAK6168013.1"/>
    </source>
</evidence>
<keyword evidence="1" id="KW-0479">Metal-binding</keyword>
<protein>
    <recommendedName>
        <fullName evidence="3">CCHC-type domain-containing protein</fullName>
    </recommendedName>
</protein>
<dbReference type="Proteomes" id="UP001347796">
    <property type="component" value="Unassembled WGS sequence"/>
</dbReference>
<comment type="caution">
    <text evidence="4">The sequence shown here is derived from an EMBL/GenBank/DDBJ whole genome shotgun (WGS) entry which is preliminary data.</text>
</comment>
<evidence type="ECO:0000259" key="3">
    <source>
        <dbReference type="PROSITE" id="PS50158"/>
    </source>
</evidence>
<dbReference type="EMBL" id="JAZGQO010000018">
    <property type="protein sequence ID" value="KAK6168013.1"/>
    <property type="molecule type" value="Genomic_DNA"/>
</dbReference>
<dbReference type="GO" id="GO:0003676">
    <property type="term" value="F:nucleic acid binding"/>
    <property type="evidence" value="ECO:0007669"/>
    <property type="project" value="InterPro"/>
</dbReference>
<keyword evidence="5" id="KW-1185">Reference proteome</keyword>
<gene>
    <name evidence="4" type="ORF">SNE40_021922</name>
</gene>
<evidence type="ECO:0000256" key="1">
    <source>
        <dbReference type="PROSITE-ProRule" id="PRU00047"/>
    </source>
</evidence>
<keyword evidence="1" id="KW-0862">Zinc</keyword>
<accession>A0AAN8G8M0</accession>
<name>A0AAN8G8M0_PATCE</name>